<dbReference type="AlphaFoldDB" id="A0AAD7AP06"/>
<dbReference type="InterPro" id="IPR032675">
    <property type="entry name" value="LRR_dom_sf"/>
</dbReference>
<dbReference type="EMBL" id="JARIHO010000003">
    <property type="protein sequence ID" value="KAJ7364123.1"/>
    <property type="molecule type" value="Genomic_DNA"/>
</dbReference>
<dbReference type="Proteomes" id="UP001218218">
    <property type="component" value="Unassembled WGS sequence"/>
</dbReference>
<dbReference type="Gene3D" id="3.80.10.10">
    <property type="entry name" value="Ribonuclease Inhibitor"/>
    <property type="match status" value="1"/>
</dbReference>
<keyword evidence="2" id="KW-1185">Reference proteome</keyword>
<gene>
    <name evidence="1" type="ORF">DFH08DRAFT_1072931</name>
</gene>
<reference evidence="1" key="1">
    <citation type="submission" date="2023-03" db="EMBL/GenBank/DDBJ databases">
        <title>Massive genome expansion in bonnet fungi (Mycena s.s.) driven by repeated elements and novel gene families across ecological guilds.</title>
        <authorList>
            <consortium name="Lawrence Berkeley National Laboratory"/>
            <person name="Harder C.B."/>
            <person name="Miyauchi S."/>
            <person name="Viragh M."/>
            <person name="Kuo A."/>
            <person name="Thoen E."/>
            <person name="Andreopoulos B."/>
            <person name="Lu D."/>
            <person name="Skrede I."/>
            <person name="Drula E."/>
            <person name="Henrissat B."/>
            <person name="Morin E."/>
            <person name="Kohler A."/>
            <person name="Barry K."/>
            <person name="LaButti K."/>
            <person name="Morin E."/>
            <person name="Salamov A."/>
            <person name="Lipzen A."/>
            <person name="Mereny Z."/>
            <person name="Hegedus B."/>
            <person name="Baldrian P."/>
            <person name="Stursova M."/>
            <person name="Weitz H."/>
            <person name="Taylor A."/>
            <person name="Grigoriev I.V."/>
            <person name="Nagy L.G."/>
            <person name="Martin F."/>
            <person name="Kauserud H."/>
        </authorList>
    </citation>
    <scope>NUCLEOTIDE SEQUENCE</scope>
    <source>
        <strain evidence="1">CBHHK002</strain>
    </source>
</reference>
<protein>
    <submittedName>
        <fullName evidence="1">Uncharacterized protein</fullName>
    </submittedName>
</protein>
<name>A0AAD7AP06_9AGAR</name>
<evidence type="ECO:0000313" key="2">
    <source>
        <dbReference type="Proteomes" id="UP001218218"/>
    </source>
</evidence>
<proteinExistence type="predicted"/>
<sequence length="478" mass="53160">MPALPAELWLYIASFIPDDEILQSRLIGVNLVFYNLVLELRSQRYNTIRVETVNTTTEALLRQLRNPALASHVRSLIVCPTSGFQSKAAAPSLWQKITSGYGYYAKAPLTVETIVDALVLVFPGLTGLTRFDVDLLDVSPEYDLQRFFRSAWAAFGAQLERIYVAGRPEMFRRFVASDPRLVSCTTLMLRFTDELDTMSARFDETLVTSVAPFINSLAPQLQTLTLWSWSTLDLSGLVLALGHFPRLSKFNLRAPFNKAFSDPTGLSTLLENHSATLDAVELRLNPAGSAMDPNSEQVLGAWLLSHEARPRVLANLTLLRMYPTTLPIGFDALVMYIARSARTLTTLAVKDRYFDLDEVAALLAPIAHRAPDGGLEALRLNVRVWNTALFDLLAGTLPGLKSLTLYVGGSHPDRAARAQFFTEMQARSFASWKLNDIGVWQGGSEVPSGTMRRLAECIPSVRSFWQNGHMLGDKKIYD</sequence>
<organism evidence="1 2">
    <name type="scientific">Mycena albidolilacea</name>
    <dbReference type="NCBI Taxonomy" id="1033008"/>
    <lineage>
        <taxon>Eukaryota</taxon>
        <taxon>Fungi</taxon>
        <taxon>Dikarya</taxon>
        <taxon>Basidiomycota</taxon>
        <taxon>Agaricomycotina</taxon>
        <taxon>Agaricomycetes</taxon>
        <taxon>Agaricomycetidae</taxon>
        <taxon>Agaricales</taxon>
        <taxon>Marasmiineae</taxon>
        <taxon>Mycenaceae</taxon>
        <taxon>Mycena</taxon>
    </lineage>
</organism>
<accession>A0AAD7AP06</accession>
<evidence type="ECO:0000313" key="1">
    <source>
        <dbReference type="EMBL" id="KAJ7364123.1"/>
    </source>
</evidence>
<comment type="caution">
    <text evidence="1">The sequence shown here is derived from an EMBL/GenBank/DDBJ whole genome shotgun (WGS) entry which is preliminary data.</text>
</comment>